<protein>
    <submittedName>
        <fullName evidence="1">Uncharacterized protein</fullName>
    </submittedName>
</protein>
<dbReference type="Proteomes" id="UP001444661">
    <property type="component" value="Unassembled WGS sequence"/>
</dbReference>
<comment type="caution">
    <text evidence="1">The sequence shown here is derived from an EMBL/GenBank/DDBJ whole genome shotgun (WGS) entry which is preliminary data.</text>
</comment>
<dbReference type="EMBL" id="JAQQWK010000012">
    <property type="protein sequence ID" value="KAK8022631.1"/>
    <property type="molecule type" value="Genomic_DNA"/>
</dbReference>
<evidence type="ECO:0000313" key="2">
    <source>
        <dbReference type="Proteomes" id="UP001444661"/>
    </source>
</evidence>
<gene>
    <name evidence="1" type="ORF">PG993_013398</name>
</gene>
<sequence length="65" mass="6927">MTLHYEVILLAFRLLGAALIQVLLSQLKTWCQRGNLDAPDTPAVSALFEAISTNNGEAAEISLGG</sequence>
<name>A0ABR1RXI4_9PEZI</name>
<keyword evidence="2" id="KW-1185">Reference proteome</keyword>
<accession>A0ABR1RXI4</accession>
<organism evidence="1 2">
    <name type="scientific">Apiospora rasikravindrae</name>
    <dbReference type="NCBI Taxonomy" id="990691"/>
    <lineage>
        <taxon>Eukaryota</taxon>
        <taxon>Fungi</taxon>
        <taxon>Dikarya</taxon>
        <taxon>Ascomycota</taxon>
        <taxon>Pezizomycotina</taxon>
        <taxon>Sordariomycetes</taxon>
        <taxon>Xylariomycetidae</taxon>
        <taxon>Amphisphaeriales</taxon>
        <taxon>Apiosporaceae</taxon>
        <taxon>Apiospora</taxon>
    </lineage>
</organism>
<reference evidence="1 2" key="1">
    <citation type="submission" date="2023-01" db="EMBL/GenBank/DDBJ databases">
        <title>Analysis of 21 Apiospora genomes using comparative genomics revels a genus with tremendous synthesis potential of carbohydrate active enzymes and secondary metabolites.</title>
        <authorList>
            <person name="Sorensen T."/>
        </authorList>
    </citation>
    <scope>NUCLEOTIDE SEQUENCE [LARGE SCALE GENOMIC DNA]</scope>
    <source>
        <strain evidence="1 2">CBS 33761</strain>
    </source>
</reference>
<proteinExistence type="predicted"/>
<evidence type="ECO:0000313" key="1">
    <source>
        <dbReference type="EMBL" id="KAK8022631.1"/>
    </source>
</evidence>